<dbReference type="InterPro" id="IPR051917">
    <property type="entry name" value="Transposase-Integrase"/>
</dbReference>
<keyword evidence="2" id="KW-1185">Reference proteome</keyword>
<gene>
    <name evidence="1" type="ORF">SAMN05421863_101275</name>
</gene>
<sequence length="128" mass="14577">MRRQKPRHKCHANGRERYGTIRNQASIDDRLKLVDQSARIGDWESDTLIAKHHQRVLVTVAERKSRDSLAGRLPVRHAEGATERINNLPPPHQHKYHTVTFGNGKEFAIGFTLDSSIEIYLATDGIQC</sequence>
<dbReference type="EMBL" id="FOUB01000012">
    <property type="protein sequence ID" value="SFM08599.1"/>
    <property type="molecule type" value="Genomic_DNA"/>
</dbReference>
<evidence type="ECO:0000313" key="1">
    <source>
        <dbReference type="EMBL" id="SFM08599.1"/>
    </source>
</evidence>
<dbReference type="InterPro" id="IPR053392">
    <property type="entry name" value="Transposase_IS30-like"/>
</dbReference>
<dbReference type="NCBIfam" id="NF033563">
    <property type="entry name" value="transpos_IS30"/>
    <property type="match status" value="1"/>
</dbReference>
<dbReference type="OrthoDB" id="9803231at2"/>
<evidence type="ECO:0000313" key="2">
    <source>
        <dbReference type="Proteomes" id="UP000183287"/>
    </source>
</evidence>
<dbReference type="Proteomes" id="UP000183287">
    <property type="component" value="Unassembled WGS sequence"/>
</dbReference>
<reference evidence="2" key="1">
    <citation type="submission" date="2016-10" db="EMBL/GenBank/DDBJ databases">
        <authorList>
            <person name="Varghese N."/>
            <person name="Submissions S."/>
        </authorList>
    </citation>
    <scope>NUCLEOTIDE SEQUENCE [LARGE SCALE GENOMIC DNA]</scope>
    <source>
        <strain evidence="2">Nm44</strain>
    </source>
</reference>
<dbReference type="PANTHER" id="PTHR10948:SF23">
    <property type="entry name" value="TRANSPOSASE INSI FOR INSERTION SEQUENCE ELEMENT IS30A-RELATED"/>
    <property type="match status" value="1"/>
</dbReference>
<proteinExistence type="predicted"/>
<dbReference type="GO" id="GO:0005829">
    <property type="term" value="C:cytosol"/>
    <property type="evidence" value="ECO:0007669"/>
    <property type="project" value="TreeGrafter"/>
</dbReference>
<dbReference type="GO" id="GO:0032196">
    <property type="term" value="P:transposition"/>
    <property type="evidence" value="ECO:0007669"/>
    <property type="project" value="TreeGrafter"/>
</dbReference>
<dbReference type="PANTHER" id="PTHR10948">
    <property type="entry name" value="TRANSPOSASE"/>
    <property type="match status" value="1"/>
</dbReference>
<accession>A0A1I4MZ90</accession>
<dbReference type="AlphaFoldDB" id="A0A1I4MZ90"/>
<organism evidence="1 2">
    <name type="scientific">Nitrosomonas communis</name>
    <dbReference type="NCBI Taxonomy" id="44574"/>
    <lineage>
        <taxon>Bacteria</taxon>
        <taxon>Pseudomonadati</taxon>
        <taxon>Pseudomonadota</taxon>
        <taxon>Betaproteobacteria</taxon>
        <taxon>Nitrosomonadales</taxon>
        <taxon>Nitrosomonadaceae</taxon>
        <taxon>Nitrosomonas</taxon>
    </lineage>
</organism>
<name>A0A1I4MZ90_9PROT</name>
<protein>
    <recommendedName>
        <fullName evidence="3">Integrase catalytic domain-containing protein</fullName>
    </recommendedName>
</protein>
<evidence type="ECO:0008006" key="3">
    <source>
        <dbReference type="Google" id="ProtNLM"/>
    </source>
</evidence>
<dbReference type="GO" id="GO:0004803">
    <property type="term" value="F:transposase activity"/>
    <property type="evidence" value="ECO:0007669"/>
    <property type="project" value="TreeGrafter"/>
</dbReference>